<sequence length="53" mass="5758">LCWGVSQAVSGEYLTGGTSFPSRFGINNNSSYTDLQSSNKLNQVRIRPHGSLL</sequence>
<name>A0A087G074_ARAAL</name>
<dbReference type="Proteomes" id="UP000029120">
    <property type="component" value="Unassembled WGS sequence"/>
</dbReference>
<gene>
    <name evidence="1" type="ORF">AALP_AAs43294U000100</name>
</gene>
<evidence type="ECO:0000313" key="2">
    <source>
        <dbReference type="Proteomes" id="UP000029120"/>
    </source>
</evidence>
<evidence type="ECO:0000313" key="1">
    <source>
        <dbReference type="EMBL" id="KFK23276.1"/>
    </source>
</evidence>
<accession>A0A087G074</accession>
<protein>
    <submittedName>
        <fullName evidence="1">Uncharacterized protein</fullName>
    </submittedName>
</protein>
<keyword evidence="2" id="KW-1185">Reference proteome</keyword>
<dbReference type="EMBL" id="KL980615">
    <property type="protein sequence ID" value="KFK23276.1"/>
    <property type="molecule type" value="Genomic_DNA"/>
</dbReference>
<proteinExistence type="predicted"/>
<reference evidence="2" key="1">
    <citation type="journal article" date="2015" name="Nat. Plants">
        <title>Genome expansion of Arabis alpina linked with retrotransposition and reduced symmetric DNA methylation.</title>
        <authorList>
            <person name="Willing E.M."/>
            <person name="Rawat V."/>
            <person name="Mandakova T."/>
            <person name="Maumus F."/>
            <person name="James G.V."/>
            <person name="Nordstroem K.J."/>
            <person name="Becker C."/>
            <person name="Warthmann N."/>
            <person name="Chica C."/>
            <person name="Szarzynska B."/>
            <person name="Zytnicki M."/>
            <person name="Albani M.C."/>
            <person name="Kiefer C."/>
            <person name="Bergonzi S."/>
            <person name="Castaings L."/>
            <person name="Mateos J.L."/>
            <person name="Berns M.C."/>
            <person name="Bujdoso N."/>
            <person name="Piofczyk T."/>
            <person name="de Lorenzo L."/>
            <person name="Barrero-Sicilia C."/>
            <person name="Mateos I."/>
            <person name="Piednoel M."/>
            <person name="Hagmann J."/>
            <person name="Chen-Min-Tao R."/>
            <person name="Iglesias-Fernandez R."/>
            <person name="Schuster S.C."/>
            <person name="Alonso-Blanco C."/>
            <person name="Roudier F."/>
            <person name="Carbonero P."/>
            <person name="Paz-Ares J."/>
            <person name="Davis S.J."/>
            <person name="Pecinka A."/>
            <person name="Quesneville H."/>
            <person name="Colot V."/>
            <person name="Lysak M.A."/>
            <person name="Weigel D."/>
            <person name="Coupland G."/>
            <person name="Schneeberger K."/>
        </authorList>
    </citation>
    <scope>NUCLEOTIDE SEQUENCE [LARGE SCALE GENOMIC DNA]</scope>
    <source>
        <strain evidence="2">cv. Pajares</strain>
    </source>
</reference>
<feature type="non-terminal residue" evidence="1">
    <location>
        <position position="53"/>
    </location>
</feature>
<organism evidence="1 2">
    <name type="scientific">Arabis alpina</name>
    <name type="common">Alpine rock-cress</name>
    <dbReference type="NCBI Taxonomy" id="50452"/>
    <lineage>
        <taxon>Eukaryota</taxon>
        <taxon>Viridiplantae</taxon>
        <taxon>Streptophyta</taxon>
        <taxon>Embryophyta</taxon>
        <taxon>Tracheophyta</taxon>
        <taxon>Spermatophyta</taxon>
        <taxon>Magnoliopsida</taxon>
        <taxon>eudicotyledons</taxon>
        <taxon>Gunneridae</taxon>
        <taxon>Pentapetalae</taxon>
        <taxon>rosids</taxon>
        <taxon>malvids</taxon>
        <taxon>Brassicales</taxon>
        <taxon>Brassicaceae</taxon>
        <taxon>Arabideae</taxon>
        <taxon>Arabis</taxon>
    </lineage>
</organism>
<dbReference type="AlphaFoldDB" id="A0A087G074"/>
<feature type="non-terminal residue" evidence="1">
    <location>
        <position position="1"/>
    </location>
</feature>